<organism evidence="5 6">
    <name type="scientific">Bacillus shihchuchen</name>
    <dbReference type="NCBI Taxonomy" id="3036942"/>
    <lineage>
        <taxon>Bacteria</taxon>
        <taxon>Bacillati</taxon>
        <taxon>Bacillota</taxon>
        <taxon>Bacilli</taxon>
        <taxon>Bacillales</taxon>
        <taxon>Bacillaceae</taxon>
        <taxon>Bacillus</taxon>
        <taxon>Bacillus cereus group</taxon>
    </lineage>
</organism>
<dbReference type="InterPro" id="IPR050313">
    <property type="entry name" value="Carb_Metab_HTH_regulators"/>
</dbReference>
<dbReference type="InterPro" id="IPR011991">
    <property type="entry name" value="ArsR-like_HTH"/>
</dbReference>
<protein>
    <submittedName>
        <fullName evidence="5">Transcriptional regulator</fullName>
    </submittedName>
</protein>
<keyword evidence="6" id="KW-1185">Reference proteome</keyword>
<sequence length="212" mass="24827">MKHGEARTTKDEIVQLLKVKGEHTVAELAEILEITEMAIRRHLSNLEKDGFIYSKMVRQHVGRPTYLYGLSEKGEDTFPKEYKQFAIDMLEDLARMGDEKILRYVLKERTKRMEEQLQKRVSNQKNLAYKVQEIAAMQEKNGYMVQIKRDGENSFVIEKQNCPLKEIAERFPQVCEDEKEMYNRLFANADVKTLANMCEGDCSCSYQIKEKK</sequence>
<dbReference type="EMBL" id="JASWHZ010000001">
    <property type="protein sequence ID" value="MDL2416937.1"/>
    <property type="molecule type" value="Genomic_DNA"/>
</dbReference>
<proteinExistence type="predicted"/>
<accession>A0ABT7KRT9</accession>
<dbReference type="InterPro" id="IPR036390">
    <property type="entry name" value="WH_DNA-bd_sf"/>
</dbReference>
<keyword evidence="2" id="KW-0238">DNA-binding</keyword>
<dbReference type="PANTHER" id="PTHR30363">
    <property type="entry name" value="HTH-TYPE TRANSCRIPTIONAL REGULATOR SRLR-RELATED"/>
    <property type="match status" value="1"/>
</dbReference>
<dbReference type="InterPro" id="IPR001845">
    <property type="entry name" value="HTH_ArsR_DNA-bd_dom"/>
</dbReference>
<keyword evidence="3" id="KW-0804">Transcription</keyword>
<evidence type="ECO:0000256" key="3">
    <source>
        <dbReference type="ARBA" id="ARBA00023163"/>
    </source>
</evidence>
<dbReference type="InterPro" id="IPR001034">
    <property type="entry name" value="DeoR_HTH"/>
</dbReference>
<evidence type="ECO:0000313" key="5">
    <source>
        <dbReference type="EMBL" id="MDL2416937.1"/>
    </source>
</evidence>
<dbReference type="PANTHER" id="PTHR30363:SF28">
    <property type="entry name" value="TRANSCRIPTIONAL REGULATORY PROTEIN-RELATED"/>
    <property type="match status" value="1"/>
</dbReference>
<comment type="caution">
    <text evidence="5">The sequence shown here is derived from an EMBL/GenBank/DDBJ whole genome shotgun (WGS) entry which is preliminary data.</text>
</comment>
<evidence type="ECO:0000313" key="6">
    <source>
        <dbReference type="Proteomes" id="UP001229716"/>
    </source>
</evidence>
<dbReference type="InterPro" id="IPR036388">
    <property type="entry name" value="WH-like_DNA-bd_sf"/>
</dbReference>
<dbReference type="InterPro" id="IPR041359">
    <property type="entry name" value="MetOD1"/>
</dbReference>
<reference evidence="5 6" key="1">
    <citation type="journal article" date="2023" name="Int. J. Mol. Sci.">
        <title>Pathogenicity and Genomic Characterization of a Novel Genospecies, Bacillus shihchuchen, of the Bacillus cereus Group Isolated from Chinese Softshell Turtle (Pelodiscus sinensis).</title>
        <authorList>
            <person name="Cheng L.W."/>
            <person name="Byadgi O.V."/>
            <person name="Tsai C.E."/>
            <person name="Wang P.C."/>
            <person name="Chen S.C."/>
        </authorList>
    </citation>
    <scope>NUCLEOTIDE SEQUENCE [LARGE SCALE GENOMIC DNA]</scope>
    <source>
        <strain evidence="5 6">QF108-045</strain>
    </source>
</reference>
<dbReference type="PROSITE" id="PS51000">
    <property type="entry name" value="HTH_DEOR_2"/>
    <property type="match status" value="1"/>
</dbReference>
<dbReference type="SMART" id="SM00420">
    <property type="entry name" value="HTH_DEOR"/>
    <property type="match status" value="1"/>
</dbReference>
<dbReference type="Proteomes" id="UP001229716">
    <property type="component" value="Unassembled WGS sequence"/>
</dbReference>
<evidence type="ECO:0000259" key="4">
    <source>
        <dbReference type="PROSITE" id="PS51000"/>
    </source>
</evidence>
<feature type="domain" description="HTH deoR-type" evidence="4">
    <location>
        <begin position="6"/>
        <end position="65"/>
    </location>
</feature>
<keyword evidence="1" id="KW-0805">Transcription regulation</keyword>
<gene>
    <name evidence="5" type="ORF">P6F46_02080</name>
</gene>
<evidence type="ECO:0000256" key="2">
    <source>
        <dbReference type="ARBA" id="ARBA00023125"/>
    </source>
</evidence>
<name>A0ABT7KRT9_9BACI</name>
<dbReference type="Gene3D" id="1.10.10.10">
    <property type="entry name" value="Winged helix-like DNA-binding domain superfamily/Winged helix DNA-binding domain"/>
    <property type="match status" value="1"/>
</dbReference>
<dbReference type="SUPFAM" id="SSF46785">
    <property type="entry name" value="Winged helix' DNA-binding domain"/>
    <property type="match status" value="1"/>
</dbReference>
<evidence type="ECO:0000256" key="1">
    <source>
        <dbReference type="ARBA" id="ARBA00023015"/>
    </source>
</evidence>
<dbReference type="CDD" id="cd00090">
    <property type="entry name" value="HTH_ARSR"/>
    <property type="match status" value="1"/>
</dbReference>
<dbReference type="Pfam" id="PF18546">
    <property type="entry name" value="MetOD1"/>
    <property type="match status" value="1"/>
</dbReference>
<dbReference type="Pfam" id="PF01022">
    <property type="entry name" value="HTH_5"/>
    <property type="match status" value="1"/>
</dbReference>